<name>A0ACB8UGT3_9APHY</name>
<reference evidence="1" key="1">
    <citation type="journal article" date="2021" name="Environ. Microbiol.">
        <title>Gene family expansions and transcriptome signatures uncover fungal adaptations to wood decay.</title>
        <authorList>
            <person name="Hage H."/>
            <person name="Miyauchi S."/>
            <person name="Viragh M."/>
            <person name="Drula E."/>
            <person name="Min B."/>
            <person name="Chaduli D."/>
            <person name="Navarro D."/>
            <person name="Favel A."/>
            <person name="Norest M."/>
            <person name="Lesage-Meessen L."/>
            <person name="Balint B."/>
            <person name="Merenyi Z."/>
            <person name="de Eugenio L."/>
            <person name="Morin E."/>
            <person name="Martinez A.T."/>
            <person name="Baldrian P."/>
            <person name="Stursova M."/>
            <person name="Martinez M.J."/>
            <person name="Novotny C."/>
            <person name="Magnuson J.K."/>
            <person name="Spatafora J.W."/>
            <person name="Maurice S."/>
            <person name="Pangilinan J."/>
            <person name="Andreopoulos W."/>
            <person name="LaButti K."/>
            <person name="Hundley H."/>
            <person name="Na H."/>
            <person name="Kuo A."/>
            <person name="Barry K."/>
            <person name="Lipzen A."/>
            <person name="Henrissat B."/>
            <person name="Riley R."/>
            <person name="Ahrendt S."/>
            <person name="Nagy L.G."/>
            <person name="Grigoriev I.V."/>
            <person name="Martin F."/>
            <person name="Rosso M.N."/>
        </authorList>
    </citation>
    <scope>NUCLEOTIDE SEQUENCE</scope>
    <source>
        <strain evidence="1">CBS 384.51</strain>
    </source>
</reference>
<protein>
    <submittedName>
        <fullName evidence="1">Uncharacterized protein</fullName>
    </submittedName>
</protein>
<organism evidence="1 2">
    <name type="scientific">Irpex rosettiformis</name>
    <dbReference type="NCBI Taxonomy" id="378272"/>
    <lineage>
        <taxon>Eukaryota</taxon>
        <taxon>Fungi</taxon>
        <taxon>Dikarya</taxon>
        <taxon>Basidiomycota</taxon>
        <taxon>Agaricomycotina</taxon>
        <taxon>Agaricomycetes</taxon>
        <taxon>Polyporales</taxon>
        <taxon>Irpicaceae</taxon>
        <taxon>Irpex</taxon>
    </lineage>
</organism>
<gene>
    <name evidence="1" type="ORF">BDY19DRAFT_1039192</name>
</gene>
<comment type="caution">
    <text evidence="1">The sequence shown here is derived from an EMBL/GenBank/DDBJ whole genome shotgun (WGS) entry which is preliminary data.</text>
</comment>
<proteinExistence type="predicted"/>
<evidence type="ECO:0000313" key="2">
    <source>
        <dbReference type="Proteomes" id="UP001055072"/>
    </source>
</evidence>
<accession>A0ACB8UGT3</accession>
<dbReference type="Proteomes" id="UP001055072">
    <property type="component" value="Unassembled WGS sequence"/>
</dbReference>
<dbReference type="EMBL" id="MU274901">
    <property type="protein sequence ID" value="KAI0093499.1"/>
    <property type="molecule type" value="Genomic_DNA"/>
</dbReference>
<evidence type="ECO:0000313" key="1">
    <source>
        <dbReference type="EMBL" id="KAI0093499.1"/>
    </source>
</evidence>
<keyword evidence="2" id="KW-1185">Reference proteome</keyword>
<sequence>MSKEQEVLSLLSSISKLCSASKAALGQSESPQQSIPTLAVLRKDFTSILTLLYTLTTKVSLTLRASEAAYSAAVPPLKDTAKHNIKGDINTCIQSPTNQ</sequence>